<reference evidence="1 2" key="1">
    <citation type="submission" date="2019-09" db="EMBL/GenBank/DDBJ databases">
        <authorList>
            <person name="Park J.-S."/>
            <person name="Choi H.-J."/>
        </authorList>
    </citation>
    <scope>NUCLEOTIDE SEQUENCE [LARGE SCALE GENOMIC DNA]</scope>
    <source>
        <strain evidence="1 2">176SS1-4</strain>
    </source>
</reference>
<sequence>MAEAALPSVLALPRGRRLVALAGPPAAGKSTVAQCLWALLLRRGREAVVLPMDGFHLDNRLLERRGLLDRKGAPETFDAAGFAKLIARAVAGEALVFPVFDRERDIAIAGAEELSAETEFVLVEGNYLLLTDPPWSGLAQSWDLAIWIDTAPEELRQRLVDRWIAEGMSTETARRRAESNDIPNANLIRARRGRADLEFIA</sequence>
<dbReference type="AlphaFoldDB" id="A0A5J5GRL5"/>
<organism evidence="1 2">
    <name type="scientific">Histidinibacterium aquaticum</name>
    <dbReference type="NCBI Taxonomy" id="2613962"/>
    <lineage>
        <taxon>Bacteria</taxon>
        <taxon>Pseudomonadati</taxon>
        <taxon>Pseudomonadota</taxon>
        <taxon>Alphaproteobacteria</taxon>
        <taxon>Rhodobacterales</taxon>
        <taxon>Paracoccaceae</taxon>
        <taxon>Histidinibacterium</taxon>
    </lineage>
</organism>
<comment type="caution">
    <text evidence="1">The sequence shown here is derived from an EMBL/GenBank/DDBJ whole genome shotgun (WGS) entry which is preliminary data.</text>
</comment>
<dbReference type="Proteomes" id="UP000326554">
    <property type="component" value="Unassembled WGS sequence"/>
</dbReference>
<evidence type="ECO:0000313" key="1">
    <source>
        <dbReference type="EMBL" id="KAA9010697.1"/>
    </source>
</evidence>
<accession>A0A5J5GRL5</accession>
<dbReference type="InterPro" id="IPR027417">
    <property type="entry name" value="P-loop_NTPase"/>
</dbReference>
<dbReference type="SUPFAM" id="SSF52540">
    <property type="entry name" value="P-loop containing nucleoside triphosphate hydrolases"/>
    <property type="match status" value="1"/>
</dbReference>
<dbReference type="PANTHER" id="PTHR10285">
    <property type="entry name" value="URIDINE KINASE"/>
    <property type="match status" value="1"/>
</dbReference>
<protein>
    <submittedName>
        <fullName evidence="1">Uncharacterized protein</fullName>
    </submittedName>
</protein>
<keyword evidence="2" id="KW-1185">Reference proteome</keyword>
<name>A0A5J5GRL5_9RHOB</name>
<dbReference type="Gene3D" id="3.40.50.300">
    <property type="entry name" value="P-loop containing nucleotide triphosphate hydrolases"/>
    <property type="match status" value="1"/>
</dbReference>
<evidence type="ECO:0000313" key="2">
    <source>
        <dbReference type="Proteomes" id="UP000326554"/>
    </source>
</evidence>
<dbReference type="EMBL" id="VYQE01000001">
    <property type="protein sequence ID" value="KAA9010697.1"/>
    <property type="molecule type" value="Genomic_DNA"/>
</dbReference>
<gene>
    <name evidence="1" type="ORF">F3S47_01715</name>
</gene>
<proteinExistence type="predicted"/>